<dbReference type="Proteomes" id="UP000008635">
    <property type="component" value="Chromosome"/>
</dbReference>
<dbReference type="eggNOG" id="COG5001">
    <property type="taxonomic scope" value="Bacteria"/>
</dbReference>
<evidence type="ECO:0000313" key="5">
    <source>
        <dbReference type="EMBL" id="ADV66054.1"/>
    </source>
</evidence>
<evidence type="ECO:0000259" key="3">
    <source>
        <dbReference type="PROSITE" id="PS50883"/>
    </source>
</evidence>
<dbReference type="InterPro" id="IPR001633">
    <property type="entry name" value="EAL_dom"/>
</dbReference>
<dbReference type="InterPro" id="IPR000160">
    <property type="entry name" value="GGDEF_dom"/>
</dbReference>
<dbReference type="Pfam" id="PF00563">
    <property type="entry name" value="EAL"/>
    <property type="match status" value="1"/>
</dbReference>
<dbReference type="STRING" id="709986.Deima_0394"/>
<dbReference type="RefSeq" id="WP_013555559.1">
    <property type="nucleotide sequence ID" value="NC_014958.1"/>
</dbReference>
<gene>
    <name evidence="5" type="ordered locus">Deima_0394</name>
</gene>
<dbReference type="InterPro" id="IPR043128">
    <property type="entry name" value="Rev_trsase/Diguanyl_cyclase"/>
</dbReference>
<dbReference type="SUPFAM" id="SSF141868">
    <property type="entry name" value="EAL domain-like"/>
    <property type="match status" value="1"/>
</dbReference>
<dbReference type="NCBIfam" id="TIGR00254">
    <property type="entry name" value="GGDEF"/>
    <property type="match status" value="1"/>
</dbReference>
<dbReference type="Gene3D" id="1.25.40.10">
    <property type="entry name" value="Tetratricopeptide repeat domain"/>
    <property type="match status" value="1"/>
</dbReference>
<feature type="domain" description="GGDEF" evidence="4">
    <location>
        <begin position="388"/>
        <end position="519"/>
    </location>
</feature>
<evidence type="ECO:0000256" key="2">
    <source>
        <dbReference type="SAM" id="Coils"/>
    </source>
</evidence>
<dbReference type="OrthoDB" id="9759607at2"/>
<dbReference type="InterPro" id="IPR019734">
    <property type="entry name" value="TPR_rpt"/>
</dbReference>
<organism evidence="5 6">
    <name type="scientific">Deinococcus maricopensis (strain DSM 21211 / LMG 22137 / NRRL B-23946 / LB-34)</name>
    <dbReference type="NCBI Taxonomy" id="709986"/>
    <lineage>
        <taxon>Bacteria</taxon>
        <taxon>Thermotogati</taxon>
        <taxon>Deinococcota</taxon>
        <taxon>Deinococci</taxon>
        <taxon>Deinococcales</taxon>
        <taxon>Deinococcaceae</taxon>
        <taxon>Deinococcus</taxon>
    </lineage>
</organism>
<feature type="repeat" description="TPR" evidence="1">
    <location>
        <begin position="280"/>
        <end position="313"/>
    </location>
</feature>
<dbReference type="EMBL" id="CP002454">
    <property type="protein sequence ID" value="ADV66054.1"/>
    <property type="molecule type" value="Genomic_DNA"/>
</dbReference>
<proteinExistence type="predicted"/>
<reference evidence="6" key="2">
    <citation type="submission" date="2011-01" db="EMBL/GenBank/DDBJ databases">
        <title>The complete genome of Deinococcus maricopensis DSM 21211.</title>
        <authorList>
            <consortium name="US DOE Joint Genome Institute (JGI-PGF)"/>
            <person name="Lucas S."/>
            <person name="Copeland A."/>
            <person name="Lapidus A."/>
            <person name="Goodwin L."/>
            <person name="Pitluck S."/>
            <person name="Kyrpides N."/>
            <person name="Mavromatis K."/>
            <person name="Pagani I."/>
            <person name="Ivanova N."/>
            <person name="Ovchinnikova G."/>
            <person name="Zeytun A."/>
            <person name="Detter J.C."/>
            <person name="Han C."/>
            <person name="Land M."/>
            <person name="Hauser L."/>
            <person name="Markowitz V."/>
            <person name="Cheng J.-F."/>
            <person name="Hugenholtz P."/>
            <person name="Woyke T."/>
            <person name="Wu D."/>
            <person name="Pukall R."/>
            <person name="Gehrich-Schroeter G."/>
            <person name="Brambilla E."/>
            <person name="Klenk H.-P."/>
            <person name="Eisen J.A."/>
        </authorList>
    </citation>
    <scope>NUCLEOTIDE SEQUENCE [LARGE SCALE GENOMIC DNA]</scope>
    <source>
        <strain evidence="6">DSM 21211 / LMG 22137 / NRRL B-23946 / LB-34</strain>
    </source>
</reference>
<dbReference type="PROSITE" id="PS50005">
    <property type="entry name" value="TPR"/>
    <property type="match status" value="1"/>
</dbReference>
<dbReference type="SUPFAM" id="SSF55073">
    <property type="entry name" value="Nucleotide cyclase"/>
    <property type="match status" value="1"/>
</dbReference>
<dbReference type="InterPro" id="IPR029787">
    <property type="entry name" value="Nucleotide_cyclase"/>
</dbReference>
<sequence length="776" mass="82763">MTDAQQGATLMQRARRARDHGELEQAKHLYRAAADLLSGTDRVRALNGLAACLSMQGNDAAAQDVLEEALRVAVEAGEEALTLSIRSNLGAVALNTGNLEVAAEHLGAALEGMQAHDPMRAAVLASNLSAVLSRLGEHERALVLALDSLRVLEDAAQRSGPEDTELLGLQLSAETNAAFAESGLGRTAEADARYRSVLARATSHKLLALRLRALLGLGRCPTPEARTFLETAHREAYEVGDAEVIVEAAIALAAHGDPAERAAWAERARVASAGRATLQAGALRALSAAHRDLGQHAAALDALEQAMQLEERTLQQRRRNRTADLERAHALGRAEAERQAAERAREQAEQQVMAHAERLLHLTTHDQLTGLLNAAAWHEVARRALGVGGATVGVMDLDRFKVVNDTLGHAAGDELLAELARRLRGALRPGELTARMGGDEFLLLLPGPRIGGQKRAAEILAAIQGPVTLRDRTVEVQMSLGVAFGPDDANTSERLVSLADAAMYRGKRAGGGGLTLHAGEAGEDLLELEGALVQALRAWTFTLAHQPIVRAGTGELVGVESLLRWRWQDRFIGPNLFIPLLEQRGDIVEATAQVLRHACLEAAPLGIDVSVNISARDLHDGFVMNAVKAAVAESGLPPGRLVLELTESMLLTDPGHASAVMEELHEYGVRIAIDDFGTGYSSLSLLAKLPVTRVKIDRSFIGGLAPDAPHRERAVLEGIIGLAHGLNLATVLEGVETQAQLDAAGLMGADLIQGYFTGRPMPIRDLRARLGFPNDE</sequence>
<evidence type="ECO:0000313" key="6">
    <source>
        <dbReference type="Proteomes" id="UP000008635"/>
    </source>
</evidence>
<dbReference type="PROSITE" id="PS50883">
    <property type="entry name" value="EAL"/>
    <property type="match status" value="1"/>
</dbReference>
<dbReference type="CDD" id="cd01948">
    <property type="entry name" value="EAL"/>
    <property type="match status" value="1"/>
</dbReference>
<accession>E8U4R5</accession>
<dbReference type="AlphaFoldDB" id="E8U4R5"/>
<dbReference type="PANTHER" id="PTHR33121">
    <property type="entry name" value="CYCLIC DI-GMP PHOSPHODIESTERASE PDEF"/>
    <property type="match status" value="1"/>
</dbReference>
<dbReference type="SMART" id="SM00052">
    <property type="entry name" value="EAL"/>
    <property type="match status" value="1"/>
</dbReference>
<name>E8U4R5_DEIML</name>
<dbReference type="PROSITE" id="PS50887">
    <property type="entry name" value="GGDEF"/>
    <property type="match status" value="1"/>
</dbReference>
<dbReference type="KEGG" id="dmr:Deima_0394"/>
<dbReference type="Pfam" id="PF00990">
    <property type="entry name" value="GGDEF"/>
    <property type="match status" value="1"/>
</dbReference>
<keyword evidence="1" id="KW-0802">TPR repeat</keyword>
<dbReference type="SUPFAM" id="SSF48452">
    <property type="entry name" value="TPR-like"/>
    <property type="match status" value="1"/>
</dbReference>
<dbReference type="InterPro" id="IPR035919">
    <property type="entry name" value="EAL_sf"/>
</dbReference>
<keyword evidence="2" id="KW-0175">Coiled coil</keyword>
<feature type="coiled-coil region" evidence="2">
    <location>
        <begin position="300"/>
        <end position="358"/>
    </location>
</feature>
<protein>
    <submittedName>
        <fullName evidence="5">Diguanylate cyclase/phosphodiesterase</fullName>
    </submittedName>
</protein>
<dbReference type="PANTHER" id="PTHR33121:SF71">
    <property type="entry name" value="OXYGEN SENSOR PROTEIN DOSP"/>
    <property type="match status" value="1"/>
</dbReference>
<dbReference type="InterPro" id="IPR050706">
    <property type="entry name" value="Cyclic-di-GMP_PDE-like"/>
</dbReference>
<dbReference type="HOGENOM" id="CLU_000445_70_20_0"/>
<dbReference type="SMART" id="SM00267">
    <property type="entry name" value="GGDEF"/>
    <property type="match status" value="1"/>
</dbReference>
<dbReference type="InterPro" id="IPR011990">
    <property type="entry name" value="TPR-like_helical_dom_sf"/>
</dbReference>
<evidence type="ECO:0000256" key="1">
    <source>
        <dbReference type="PROSITE-ProRule" id="PRU00339"/>
    </source>
</evidence>
<feature type="domain" description="EAL" evidence="3">
    <location>
        <begin position="525"/>
        <end position="774"/>
    </location>
</feature>
<dbReference type="Gene3D" id="3.30.70.270">
    <property type="match status" value="1"/>
</dbReference>
<dbReference type="SMART" id="SM00028">
    <property type="entry name" value="TPR"/>
    <property type="match status" value="2"/>
</dbReference>
<reference evidence="5 6" key="1">
    <citation type="journal article" date="2011" name="Stand. Genomic Sci.">
        <title>Complete genome sequence of Deinococcus maricopensis type strain (LB-34).</title>
        <authorList>
            <person name="Pukall R."/>
            <person name="Zeytun A."/>
            <person name="Lucas S."/>
            <person name="Lapidus A."/>
            <person name="Hammon N."/>
            <person name="Deshpande S."/>
            <person name="Nolan M."/>
            <person name="Cheng J.F."/>
            <person name="Pitluck S."/>
            <person name="Liolios K."/>
            <person name="Pagani I."/>
            <person name="Mikhailova N."/>
            <person name="Ivanova N."/>
            <person name="Mavromatis K."/>
            <person name="Pati A."/>
            <person name="Tapia R."/>
            <person name="Han C."/>
            <person name="Goodwin L."/>
            <person name="Chen A."/>
            <person name="Palaniappan K."/>
            <person name="Land M."/>
            <person name="Hauser L."/>
            <person name="Chang Y.J."/>
            <person name="Jeffries C.D."/>
            <person name="Brambilla E.M."/>
            <person name="Rohde M."/>
            <person name="Goker M."/>
            <person name="Detter J.C."/>
            <person name="Woyke T."/>
            <person name="Bristow J."/>
            <person name="Eisen J.A."/>
            <person name="Markowitz V."/>
            <person name="Hugenholtz P."/>
            <person name="Kyrpides N.C."/>
            <person name="Klenk H.P."/>
        </authorList>
    </citation>
    <scope>NUCLEOTIDE SEQUENCE [LARGE SCALE GENOMIC DNA]</scope>
    <source>
        <strain evidence="6">DSM 21211 / LMG 22137 / NRRL B-23946 / LB-34</strain>
    </source>
</reference>
<dbReference type="Gene3D" id="3.20.20.450">
    <property type="entry name" value="EAL domain"/>
    <property type="match status" value="1"/>
</dbReference>
<dbReference type="GO" id="GO:0071111">
    <property type="term" value="F:cyclic-guanylate-specific phosphodiesterase activity"/>
    <property type="evidence" value="ECO:0007669"/>
    <property type="project" value="InterPro"/>
</dbReference>
<evidence type="ECO:0000259" key="4">
    <source>
        <dbReference type="PROSITE" id="PS50887"/>
    </source>
</evidence>
<dbReference type="CDD" id="cd01949">
    <property type="entry name" value="GGDEF"/>
    <property type="match status" value="1"/>
</dbReference>
<keyword evidence="6" id="KW-1185">Reference proteome</keyword>